<proteinExistence type="predicted"/>
<dbReference type="PANTHER" id="PTHR33121:SF70">
    <property type="entry name" value="SIGNALING PROTEIN YKOW"/>
    <property type="match status" value="1"/>
</dbReference>
<dbReference type="PROSITE" id="PS50883">
    <property type="entry name" value="EAL"/>
    <property type="match status" value="1"/>
</dbReference>
<evidence type="ECO:0000259" key="1">
    <source>
        <dbReference type="PROSITE" id="PS50883"/>
    </source>
</evidence>
<gene>
    <name evidence="2" type="ORF">SAMN04488518_104210</name>
</gene>
<dbReference type="SMART" id="SM00052">
    <property type="entry name" value="EAL"/>
    <property type="match status" value="1"/>
</dbReference>
<comment type="caution">
    <text evidence="2">The sequence shown here is derived from an EMBL/GenBank/DDBJ whole genome shotgun (WGS) entry which is preliminary data.</text>
</comment>
<evidence type="ECO:0000313" key="2">
    <source>
        <dbReference type="EMBL" id="SFK34857.1"/>
    </source>
</evidence>
<dbReference type="Proteomes" id="UP000199598">
    <property type="component" value="Unassembled WGS sequence"/>
</dbReference>
<feature type="domain" description="EAL" evidence="1">
    <location>
        <begin position="54"/>
        <end position="308"/>
    </location>
</feature>
<dbReference type="Gene3D" id="3.20.20.450">
    <property type="entry name" value="EAL domain"/>
    <property type="match status" value="1"/>
</dbReference>
<name>A0A1I3YSF2_9HYPH</name>
<dbReference type="InterPro" id="IPR050706">
    <property type="entry name" value="Cyclic-di-GMP_PDE-like"/>
</dbReference>
<dbReference type="SUPFAM" id="SSF141868">
    <property type="entry name" value="EAL domain-like"/>
    <property type="match status" value="1"/>
</dbReference>
<dbReference type="RefSeq" id="WP_093518839.1">
    <property type="nucleotide sequence ID" value="NZ_FOSK01000004.1"/>
</dbReference>
<evidence type="ECO:0000313" key="3">
    <source>
        <dbReference type="Proteomes" id="UP000199598"/>
    </source>
</evidence>
<keyword evidence="3" id="KW-1185">Reference proteome</keyword>
<protein>
    <submittedName>
        <fullName evidence="2">EAL domain, c-di-GMP-specific phosphodiesterase class I (Or its enzymatically inactive variant)</fullName>
    </submittedName>
</protein>
<dbReference type="PANTHER" id="PTHR33121">
    <property type="entry name" value="CYCLIC DI-GMP PHOSPHODIESTERASE PDEF"/>
    <property type="match status" value="1"/>
</dbReference>
<dbReference type="InterPro" id="IPR035919">
    <property type="entry name" value="EAL_sf"/>
</dbReference>
<dbReference type="Pfam" id="PF00563">
    <property type="entry name" value="EAL"/>
    <property type="match status" value="1"/>
</dbReference>
<organism evidence="2 3">
    <name type="scientific">Pseudovibrio ascidiaceicola</name>
    <dbReference type="NCBI Taxonomy" id="285279"/>
    <lineage>
        <taxon>Bacteria</taxon>
        <taxon>Pseudomonadati</taxon>
        <taxon>Pseudomonadota</taxon>
        <taxon>Alphaproteobacteria</taxon>
        <taxon>Hyphomicrobiales</taxon>
        <taxon>Stappiaceae</taxon>
        <taxon>Pseudovibrio</taxon>
    </lineage>
</organism>
<reference evidence="2 3" key="1">
    <citation type="submission" date="2016-10" db="EMBL/GenBank/DDBJ databases">
        <authorList>
            <person name="Varghese N."/>
            <person name="Submissions S."/>
        </authorList>
    </citation>
    <scope>NUCLEOTIDE SEQUENCE [LARGE SCALE GENOMIC DNA]</scope>
    <source>
        <strain evidence="2 3">DSM 16392</strain>
    </source>
</reference>
<dbReference type="InterPro" id="IPR001633">
    <property type="entry name" value="EAL_dom"/>
</dbReference>
<sequence length="308" mass="34694">MCATPSLRHHWALVPEHAITNALTYIWRFIHALPALLLAGLNLKKWYKARQLGPNPLERSLISAYLRDEFVLHYQPIVRVADRKLVGAEALIRWEHPESGLLPPSRFITTLCRSCLGKDVGYWVIREACKARSGWSNLVDPNFKISVNICGRMFVDQYIVSRIQKILQDTGTPGHFLELEVTERIDLDRAPHAMESMRKLQEMGISVAFDDFGTGFASMKHLLDCPVDRIKIDRSFLSGVPTSAVHSTACAHLIELAHLLDMEVTAEGVETEEQMKLLESSGCTNAQGFLFSPPAGEDGFADYLRERH</sequence>
<accession>A0A1I3YSF2</accession>
<dbReference type="EMBL" id="FOSK01000004">
    <property type="protein sequence ID" value="SFK34857.1"/>
    <property type="molecule type" value="Genomic_DNA"/>
</dbReference>
<dbReference type="CDD" id="cd01948">
    <property type="entry name" value="EAL"/>
    <property type="match status" value="1"/>
</dbReference>